<dbReference type="SUPFAM" id="SSF51445">
    <property type="entry name" value="(Trans)glycosidases"/>
    <property type="match status" value="1"/>
</dbReference>
<dbReference type="Pfam" id="PF02368">
    <property type="entry name" value="Big_2"/>
    <property type="match status" value="2"/>
</dbReference>
<dbReference type="Pfam" id="PF02638">
    <property type="entry name" value="GHL10"/>
    <property type="match status" value="1"/>
</dbReference>
<proteinExistence type="predicted"/>
<gene>
    <name evidence="4" type="ORF">LQV63_10415</name>
</gene>
<dbReference type="PANTHER" id="PTHR43405:SF1">
    <property type="entry name" value="GLYCOSYL HYDROLASE DIGH"/>
    <property type="match status" value="1"/>
</dbReference>
<dbReference type="InterPro" id="IPR003790">
    <property type="entry name" value="GHL10"/>
</dbReference>
<dbReference type="PANTHER" id="PTHR43405">
    <property type="entry name" value="GLYCOSYL HYDROLASE DIGH"/>
    <property type="match status" value="1"/>
</dbReference>
<dbReference type="Proteomes" id="UP001199916">
    <property type="component" value="Unassembled WGS sequence"/>
</dbReference>
<feature type="signal peptide" evidence="2">
    <location>
        <begin position="1"/>
        <end position="28"/>
    </location>
</feature>
<organism evidence="4 5">
    <name type="scientific">Paenibacillus profundus</name>
    <dbReference type="NCBI Taxonomy" id="1173085"/>
    <lineage>
        <taxon>Bacteria</taxon>
        <taxon>Bacillati</taxon>
        <taxon>Bacillota</taxon>
        <taxon>Bacilli</taxon>
        <taxon>Bacillales</taxon>
        <taxon>Paenibacillaceae</taxon>
        <taxon>Paenibacillus</taxon>
    </lineage>
</organism>
<evidence type="ECO:0000256" key="2">
    <source>
        <dbReference type="SAM" id="SignalP"/>
    </source>
</evidence>
<evidence type="ECO:0000313" key="5">
    <source>
        <dbReference type="Proteomes" id="UP001199916"/>
    </source>
</evidence>
<dbReference type="RefSeq" id="WP_233696638.1">
    <property type="nucleotide sequence ID" value="NZ_JAJNBZ010000006.1"/>
</dbReference>
<dbReference type="EMBL" id="JAJNBZ010000006">
    <property type="protein sequence ID" value="MCE5169727.1"/>
    <property type="molecule type" value="Genomic_DNA"/>
</dbReference>
<sequence length="1154" mass="126427">MFPTRHTARKMMVSMLALLMLFSTFASAFALTSPDETETPPSQPWIIEQPQADAIASIGTRAALLEDFEQIQDIAVSSVRAVPGSVTLVPSSRPQPVRHGLHSAKLPYDFTGTEGTSAAYMNFKDVSGAAGRPIDGYPKTIGIWVYGDGNDHWLRAHLQDASGAKPTVDFTASGGLNWNGWRYITANIPSNLTEPLRLNQIYLVETSDRNKNGGALYFDELRVFYGDTDVYELTLNGLTPMQVGETKRVNVLATYSGSKEPIDVTSDAQLASSDPAVAQVNLDGSVTALKEGTAHITARYRQASTAEYELAVGVEAPVIDKLDFYGLPNLPVGQTNQTEAFANYYGVPQPVKMLNGVVYDSSQANVASIDANGLVTALQQGTTVVRAVYGSLSSTYELTIEPALPKLQRIELSGLHSMTVGDTLQGKVLATYENQTEPIEVSSGVAYKSGNTQVAVIDANGFITALKVGVSVITATYEGKSAAVTLVVNAETTAPKRQLRAAWIASVENIDWPKKGVVTISEQKKYYVNLIGDLQASGMNAVVMQIKPTADAFYPSEYAPWSEWLTGVQGKDPGYDPLAFMIEETHKRNMEFHAWFNPYRVSMKADLSRLVEDHPARLHPDWVISYGGKLYFNPGIPEAKQFVTDSIMEVVRKYDIDAVHFDDYFYPYKVSGVEFPDGEAYRKYGAGFSDIADWRRDNVNSFIRRLSSEIKQVKPYVKFGISPFGVWRNMSTDPAGSDTAAGVQTYDDLFADTRLWIQEGWIDYIAPQIYWSFGFTPAAFEKLVDWWSKEVTGTHTQLYIGHADYKINANDDPVWKNPNELPNQLKYILNYDAVKGSMHFSATSVLDNPLGLRDRLIQDSYRFQALVPVMPWLDAKAPAAPRWTAAHVTDRGIHLAWQDNKDSDAGYYVLYRTVGSSTPNVNDPSQIILTVRKSGGPLLFTDTSAVTGETYTYAVTAVDRLHNESVPSDPIIVLNRAIVSIELSGEAEMKAGEQQSLQVIGIDGSGNRIPLAAGVTFTSDNERVTQVDGSSGIVTAKQAGKAVITARYGPFLKASLDIEVASKVKQPRRIEIGKLKPMKAGTSATLQITAYYADGTKQVVSSGVQWYSTDSKVAAIDRDSGKLRAIAKGKATIIAGYEGKTATERLVVTPFKHN</sequence>
<comment type="caution">
    <text evidence="4">The sequence shown here is derived from an EMBL/GenBank/DDBJ whole genome shotgun (WGS) entry which is preliminary data.</text>
</comment>
<dbReference type="InterPro" id="IPR036116">
    <property type="entry name" value="FN3_sf"/>
</dbReference>
<keyword evidence="1 2" id="KW-0732">Signal</keyword>
<dbReference type="InterPro" id="IPR052177">
    <property type="entry name" value="Divisome_Glycosyl_Hydrolase"/>
</dbReference>
<name>A0ABS8YDU8_9BACL</name>
<dbReference type="Gene3D" id="2.60.120.430">
    <property type="entry name" value="Galactose-binding lectin"/>
    <property type="match status" value="1"/>
</dbReference>
<feature type="domain" description="Fibronectin type-III" evidence="3">
    <location>
        <begin position="877"/>
        <end position="978"/>
    </location>
</feature>
<accession>A0ABS8YDU8</accession>
<dbReference type="PROSITE" id="PS50853">
    <property type="entry name" value="FN3"/>
    <property type="match status" value="1"/>
</dbReference>
<dbReference type="Gene3D" id="2.60.40.10">
    <property type="entry name" value="Immunoglobulins"/>
    <property type="match status" value="1"/>
</dbReference>
<feature type="chain" id="PRO_5045838212" evidence="2">
    <location>
        <begin position="29"/>
        <end position="1154"/>
    </location>
</feature>
<reference evidence="4 5" key="1">
    <citation type="submission" date="2021-11" db="EMBL/GenBank/DDBJ databases">
        <title>Draft genome sequence of Paenibacillus profundus YoMME, a new Gram-positive bacteria with exoelectrogenic properties.</title>
        <authorList>
            <person name="Hubenova Y."/>
            <person name="Hubenova E."/>
            <person name="Manasiev Y."/>
            <person name="Peykov S."/>
            <person name="Mitov M."/>
        </authorList>
    </citation>
    <scope>NUCLEOTIDE SEQUENCE [LARGE SCALE GENOMIC DNA]</scope>
    <source>
        <strain evidence="4 5">YoMME</strain>
    </source>
</reference>
<keyword evidence="5" id="KW-1185">Reference proteome</keyword>
<dbReference type="SUPFAM" id="SSF49265">
    <property type="entry name" value="Fibronectin type III"/>
    <property type="match status" value="1"/>
</dbReference>
<evidence type="ECO:0000256" key="1">
    <source>
        <dbReference type="ARBA" id="ARBA00022729"/>
    </source>
</evidence>
<dbReference type="InterPro" id="IPR008964">
    <property type="entry name" value="Invasin/intimin_cell_adhesion"/>
</dbReference>
<dbReference type="SMART" id="SM00635">
    <property type="entry name" value="BID_2"/>
    <property type="match status" value="5"/>
</dbReference>
<dbReference type="InterPro" id="IPR017853">
    <property type="entry name" value="GH"/>
</dbReference>
<dbReference type="InterPro" id="IPR003343">
    <property type="entry name" value="Big_2"/>
</dbReference>
<evidence type="ECO:0000313" key="4">
    <source>
        <dbReference type="EMBL" id="MCE5169727.1"/>
    </source>
</evidence>
<dbReference type="Gene3D" id="2.60.40.1080">
    <property type="match status" value="5"/>
</dbReference>
<dbReference type="InterPro" id="IPR013783">
    <property type="entry name" value="Ig-like_fold"/>
</dbReference>
<dbReference type="SUPFAM" id="SSF49373">
    <property type="entry name" value="Invasin/intimin cell-adhesion fragments"/>
    <property type="match status" value="5"/>
</dbReference>
<dbReference type="InterPro" id="IPR003961">
    <property type="entry name" value="FN3_dom"/>
</dbReference>
<protein>
    <submittedName>
        <fullName evidence="4">Family 10 glycosylhydrolase</fullName>
    </submittedName>
</protein>
<evidence type="ECO:0000259" key="3">
    <source>
        <dbReference type="PROSITE" id="PS50853"/>
    </source>
</evidence>
<dbReference type="Gene3D" id="3.20.20.80">
    <property type="entry name" value="Glycosidases"/>
    <property type="match status" value="1"/>
</dbReference>